<evidence type="ECO:0000259" key="3">
    <source>
        <dbReference type="Pfam" id="PF17806"/>
    </source>
</evidence>
<dbReference type="Pfam" id="PF17806">
    <property type="entry name" value="SO_alpha_A3"/>
    <property type="match status" value="1"/>
</dbReference>
<dbReference type="InterPro" id="IPR051691">
    <property type="entry name" value="Metab_Enz_Cyan_OpOx_G3PDH"/>
</dbReference>
<organism evidence="4">
    <name type="scientific">mine drainage metagenome</name>
    <dbReference type="NCBI Taxonomy" id="410659"/>
    <lineage>
        <taxon>unclassified sequences</taxon>
        <taxon>metagenomes</taxon>
        <taxon>ecological metagenomes</taxon>
    </lineage>
</organism>
<dbReference type="InterPro" id="IPR041854">
    <property type="entry name" value="BFD-like_2Fe2S-bd_dom_sf"/>
</dbReference>
<dbReference type="InterPro" id="IPR041117">
    <property type="entry name" value="SoxA_A3"/>
</dbReference>
<sequence>WDPGCWTARLLLRARGGGGLRDLQVRDRRTGAVETLAVDAMILAVRRLPNVPLFFQAGAAMHWRAGGGAYYPVLSPTGATRVPGLYGAGSAAGYDAPVPSRALGDRIVEALRLDLDGREPPRWEAPVPGRVSEDGRNPLLPYYHEYLLVRPRGKALLCPCEDVVVEELDEAVHEGFRGMEEIKRVTGTGTGLCQGRYCLPEALLILSLFQGVPPPELGFITQRPPAWPTSVGGLAAPSPGPPTAGPEAGGDP</sequence>
<reference evidence="4" key="2">
    <citation type="journal article" date="2014" name="ISME J.">
        <title>Microbial stratification in low pH oxic and suboxic macroscopic growths along an acid mine drainage.</title>
        <authorList>
            <person name="Mendez-Garcia C."/>
            <person name="Mesa V."/>
            <person name="Sprenger R.R."/>
            <person name="Richter M."/>
            <person name="Diez M.S."/>
            <person name="Solano J."/>
            <person name="Bargiela R."/>
            <person name="Golyshina O.V."/>
            <person name="Manteca A."/>
            <person name="Ramos J.L."/>
            <person name="Gallego J.R."/>
            <person name="Llorente I."/>
            <person name="Martins Dos Santos V.A."/>
            <person name="Jensen O.N."/>
            <person name="Pelaez A.I."/>
            <person name="Sanchez J."/>
            <person name="Ferrer M."/>
        </authorList>
    </citation>
    <scope>NUCLEOTIDE SEQUENCE</scope>
</reference>
<evidence type="ECO:0000256" key="2">
    <source>
        <dbReference type="SAM" id="MobiDB-lite"/>
    </source>
</evidence>
<feature type="region of interest" description="Disordered" evidence="2">
    <location>
        <begin position="228"/>
        <end position="252"/>
    </location>
</feature>
<comment type="caution">
    <text evidence="4">The sequence shown here is derived from an EMBL/GenBank/DDBJ whole genome shotgun (WGS) entry which is preliminary data.</text>
</comment>
<dbReference type="EMBL" id="AUZZ01002041">
    <property type="protein sequence ID" value="EQD61974.1"/>
    <property type="molecule type" value="Genomic_DNA"/>
</dbReference>
<name>T1C950_9ZZZZ</name>
<evidence type="ECO:0000313" key="4">
    <source>
        <dbReference type="EMBL" id="EQD61974.1"/>
    </source>
</evidence>
<keyword evidence="1" id="KW-0560">Oxidoreductase</keyword>
<evidence type="ECO:0000256" key="1">
    <source>
        <dbReference type="ARBA" id="ARBA00023002"/>
    </source>
</evidence>
<dbReference type="SUPFAM" id="SSF51905">
    <property type="entry name" value="FAD/NAD(P)-binding domain"/>
    <property type="match status" value="1"/>
</dbReference>
<dbReference type="AlphaFoldDB" id="T1C950"/>
<proteinExistence type="predicted"/>
<dbReference type="PANTHER" id="PTHR42949">
    <property type="entry name" value="ANAEROBIC GLYCEROL-3-PHOSPHATE DEHYDROGENASE SUBUNIT B"/>
    <property type="match status" value="1"/>
</dbReference>
<accession>T1C950</accession>
<dbReference type="GO" id="GO:0016491">
    <property type="term" value="F:oxidoreductase activity"/>
    <property type="evidence" value="ECO:0007669"/>
    <property type="project" value="UniProtKB-KW"/>
</dbReference>
<feature type="non-terminal residue" evidence="4">
    <location>
        <position position="1"/>
    </location>
</feature>
<reference evidence="4" key="1">
    <citation type="submission" date="2013-08" db="EMBL/GenBank/DDBJ databases">
        <authorList>
            <person name="Mendez C."/>
            <person name="Richter M."/>
            <person name="Ferrer M."/>
            <person name="Sanchez J."/>
        </authorList>
    </citation>
    <scope>NUCLEOTIDE SEQUENCE</scope>
</reference>
<dbReference type="Gene3D" id="3.50.50.60">
    <property type="entry name" value="FAD/NAD(P)-binding domain"/>
    <property type="match status" value="2"/>
</dbReference>
<dbReference type="InterPro" id="IPR036188">
    <property type="entry name" value="FAD/NAD-bd_sf"/>
</dbReference>
<feature type="domain" description="SoxA A3" evidence="3">
    <location>
        <begin position="154"/>
        <end position="236"/>
    </location>
</feature>
<gene>
    <name evidence="4" type="ORF">B2A_03038</name>
</gene>
<dbReference type="Gene3D" id="1.10.10.1100">
    <property type="entry name" value="BFD-like [2Fe-2S]-binding domain"/>
    <property type="match status" value="1"/>
</dbReference>
<protein>
    <submittedName>
        <fullName evidence="4">Sarcosine oxidase, alpha subunit family protein</fullName>
    </submittedName>
</protein>
<dbReference type="PANTHER" id="PTHR42949:SF3">
    <property type="entry name" value="ANAEROBIC GLYCEROL-3-PHOSPHATE DEHYDROGENASE SUBUNIT B"/>
    <property type="match status" value="1"/>
</dbReference>